<protein>
    <recommendedName>
        <fullName evidence="2">FlgD Ig-like domain-containing protein</fullName>
    </recommendedName>
</protein>
<dbReference type="AlphaFoldDB" id="A0A0F9ELU7"/>
<dbReference type="NCBIfam" id="TIGR04183">
    <property type="entry name" value="Por_Secre_tail"/>
    <property type="match status" value="1"/>
</dbReference>
<dbReference type="Gene3D" id="2.60.40.4070">
    <property type="match status" value="1"/>
</dbReference>
<sequence length="491" mass="53099">MDAGVPFNVYITNAMDMFSNPVDATINVNWLDSDDSIAASPDGTTPTPTPLIINVVNGVGSAQLTLFRRDTNVRLRATTVPVTVTVDSTFINVNPDAQVLFKIMDSTSIDAWTPTPLGDQKINSNISVLIYAFDQFDNIADFNGTATIDDLTNTVYEVPDPDEDDKTLAFVSGQYAGNLKIIVPYKNDIINITDGTAFGASNTFKVVGNNIEVSLYTDSGAAEAPGIAISGERIAMFDFEILNRDPANTVNISNIHIFVESRKTEGSVKARPASLISSMEIYDISSSSEVLVGENVSPNNTLDAVDVDVSTDINLLSMFTEVPGGTLGVDLIRLRVYVTIKDDISKAEIPNIQLRIGDIKGVFTLPGTVVRPTNKFGNPIKDPAYYIRSDLTNLKSGAAEAAFNYPNPFNPRKQSTTIVFFNSGSKATVKIYSITGGLVRNLSKQTPQKSDSVEVEWDGKNGRGRIVKNGVYVAVIKANGKRIMVKIAVVK</sequence>
<reference evidence="1" key="1">
    <citation type="journal article" date="2015" name="Nature">
        <title>Complex archaea that bridge the gap between prokaryotes and eukaryotes.</title>
        <authorList>
            <person name="Spang A."/>
            <person name="Saw J.H."/>
            <person name="Jorgensen S.L."/>
            <person name="Zaremba-Niedzwiedzka K."/>
            <person name="Martijn J."/>
            <person name="Lind A.E."/>
            <person name="van Eijk R."/>
            <person name="Schleper C."/>
            <person name="Guy L."/>
            <person name="Ettema T.J."/>
        </authorList>
    </citation>
    <scope>NUCLEOTIDE SEQUENCE</scope>
</reference>
<evidence type="ECO:0008006" key="2">
    <source>
        <dbReference type="Google" id="ProtNLM"/>
    </source>
</evidence>
<gene>
    <name evidence="1" type="ORF">LCGC14_2058250</name>
</gene>
<organism evidence="1">
    <name type="scientific">marine sediment metagenome</name>
    <dbReference type="NCBI Taxonomy" id="412755"/>
    <lineage>
        <taxon>unclassified sequences</taxon>
        <taxon>metagenomes</taxon>
        <taxon>ecological metagenomes</taxon>
    </lineage>
</organism>
<name>A0A0F9ELU7_9ZZZZ</name>
<dbReference type="EMBL" id="LAZR01024448">
    <property type="protein sequence ID" value="KKL75103.1"/>
    <property type="molecule type" value="Genomic_DNA"/>
</dbReference>
<proteinExistence type="predicted"/>
<evidence type="ECO:0000313" key="1">
    <source>
        <dbReference type="EMBL" id="KKL75103.1"/>
    </source>
</evidence>
<comment type="caution">
    <text evidence="1">The sequence shown here is derived from an EMBL/GenBank/DDBJ whole genome shotgun (WGS) entry which is preliminary data.</text>
</comment>
<dbReference type="InterPro" id="IPR026444">
    <property type="entry name" value="Secre_tail"/>
</dbReference>
<accession>A0A0F9ELU7</accession>